<accession>A0A4S4MPI2</accession>
<evidence type="ECO:0000313" key="3">
    <source>
        <dbReference type="Proteomes" id="UP000308730"/>
    </source>
</evidence>
<dbReference type="Proteomes" id="UP000308730">
    <property type="component" value="Unassembled WGS sequence"/>
</dbReference>
<comment type="caution">
    <text evidence="2">The sequence shown here is derived from an EMBL/GenBank/DDBJ whole genome shotgun (WGS) entry which is preliminary data.</text>
</comment>
<evidence type="ECO:0000256" key="1">
    <source>
        <dbReference type="SAM" id="MobiDB-lite"/>
    </source>
</evidence>
<dbReference type="AlphaFoldDB" id="A0A4S4MPI2"/>
<reference evidence="2 3" key="1">
    <citation type="submission" date="2019-02" db="EMBL/GenBank/DDBJ databases">
        <title>Genome sequencing of the rare red list fungi Antrodiella citrinella (Flaviporus citrinellus).</title>
        <authorList>
            <person name="Buettner E."/>
            <person name="Kellner H."/>
        </authorList>
    </citation>
    <scope>NUCLEOTIDE SEQUENCE [LARGE SCALE GENOMIC DNA]</scope>
    <source>
        <strain evidence="2 3">DSM 108506</strain>
    </source>
</reference>
<gene>
    <name evidence="2" type="ORF">EUX98_g6278</name>
</gene>
<name>A0A4S4MPI2_9APHY</name>
<keyword evidence="3" id="KW-1185">Reference proteome</keyword>
<dbReference type="EMBL" id="SGPM01000216">
    <property type="protein sequence ID" value="THH27912.1"/>
    <property type="molecule type" value="Genomic_DNA"/>
</dbReference>
<organism evidence="2 3">
    <name type="scientific">Antrodiella citrinella</name>
    <dbReference type="NCBI Taxonomy" id="2447956"/>
    <lineage>
        <taxon>Eukaryota</taxon>
        <taxon>Fungi</taxon>
        <taxon>Dikarya</taxon>
        <taxon>Basidiomycota</taxon>
        <taxon>Agaricomycotina</taxon>
        <taxon>Agaricomycetes</taxon>
        <taxon>Polyporales</taxon>
        <taxon>Steccherinaceae</taxon>
        <taxon>Antrodiella</taxon>
    </lineage>
</organism>
<protein>
    <submittedName>
        <fullName evidence="2">Uncharacterized protein</fullName>
    </submittedName>
</protein>
<sequence>MKKIRDQTRNKLESQFELLSVHQQWGVWTRPDGAPVTRAEGLLGGILEGLARCLITRRSYGSTCHIVLRVFADSSDPPSVQPWTNKREKMLPLRWDTVGERVRKMVKAMTFVTDDCQFDGLAMSGLQGTVAAPFIGPPNKPYYTWRYPAMKNQKPPVQATLSNYHNDRLRRPRSVMPSRYGATLPTTNTIPLSGYNGLPAATTDLHHIPDSEVNKYQSSYSELSSALELPRPHTPKASHASGPTPLSEMTENAGASSSSSKQNEDASDFREHIEFVDDHLLVGPSTTFSLNVPNDNMSQSSMAPNVDGSYVFGPGNENLIAMPPNPYAPYCDVFDSDAHYRWTPQVVQYSPSPYGFWE</sequence>
<feature type="region of interest" description="Disordered" evidence="1">
    <location>
        <begin position="224"/>
        <end position="267"/>
    </location>
</feature>
<feature type="compositionally biased region" description="Polar residues" evidence="1">
    <location>
        <begin position="247"/>
        <end position="261"/>
    </location>
</feature>
<evidence type="ECO:0000313" key="2">
    <source>
        <dbReference type="EMBL" id="THH27912.1"/>
    </source>
</evidence>
<proteinExistence type="predicted"/>